<accession>A0ABM0MTL0</accession>
<dbReference type="InterPro" id="IPR015943">
    <property type="entry name" value="WD40/YVTN_repeat-like_dom_sf"/>
</dbReference>
<dbReference type="GeneID" id="102801994"/>
<gene>
    <name evidence="9" type="primary">LOC102801994</name>
</gene>
<feature type="domain" description="Leucine-rich repeat and WD repeat-containing protein 1 LRR" evidence="6">
    <location>
        <begin position="24"/>
        <end position="193"/>
    </location>
</feature>
<dbReference type="Gene3D" id="3.80.10.10">
    <property type="entry name" value="Ribonuclease Inhibitor"/>
    <property type="match status" value="1"/>
</dbReference>
<dbReference type="Proteomes" id="UP000694865">
    <property type="component" value="Unplaced"/>
</dbReference>
<evidence type="ECO:0000256" key="2">
    <source>
        <dbReference type="ARBA" id="ARBA00004267"/>
    </source>
</evidence>
<evidence type="ECO:0000256" key="5">
    <source>
        <dbReference type="ARBA" id="ARBA00023242"/>
    </source>
</evidence>
<evidence type="ECO:0000259" key="6">
    <source>
        <dbReference type="Pfam" id="PF23211"/>
    </source>
</evidence>
<dbReference type="InterPro" id="IPR032675">
    <property type="entry name" value="LRR_dom_sf"/>
</dbReference>
<feature type="non-terminal residue" evidence="9">
    <location>
        <position position="320"/>
    </location>
</feature>
<evidence type="ECO:0000259" key="7">
    <source>
        <dbReference type="Pfam" id="PF23215"/>
    </source>
</evidence>
<dbReference type="SUPFAM" id="SSF52075">
    <property type="entry name" value="Outer arm dynein light chain 1"/>
    <property type="match status" value="1"/>
</dbReference>
<dbReference type="PANTHER" id="PTHR24370">
    <property type="entry name" value="OPTICIN"/>
    <property type="match status" value="1"/>
</dbReference>
<keyword evidence="5" id="KW-0539">Nucleus</keyword>
<evidence type="ECO:0000256" key="1">
    <source>
        <dbReference type="ARBA" id="ARBA00004123"/>
    </source>
</evidence>
<sequence length="320" mass="36665">MSSMNGNGSLSMEKILNISGAPTLSEVTCLDISGLELKTKDLKVLLSLSQLEELNVSDNDLKGFPVDLTLPKLRKLNCSKNVLRSVDFVTQFPKLEVLLIESNIVNICEQYIAIHVLPSLVEYNGEATKEVRQIIEEYEYRLLQRLSDTWNEQFAILLPCQFSALEANHIERKLRRDLQNVPCGPSSLQHFKDHLIFHIVRRHMLKIKIEQSEIKQEKRKMKSNHDGIKKKIKLESVSDNGLSSTKKNKIHGDFYALAWTTVCLDVSGNERPTNLLAVAGMRGEIRMLYPSQLVCYSLLRDYKRSINTLIFHPQKPTWLF</sequence>
<name>A0ABM0MTL0_SACKO</name>
<dbReference type="InterPro" id="IPR052489">
    <property type="entry name" value="LRWD1"/>
</dbReference>
<proteinExistence type="predicted"/>
<keyword evidence="8" id="KW-1185">Reference proteome</keyword>
<reference evidence="9" key="1">
    <citation type="submission" date="2025-08" db="UniProtKB">
        <authorList>
            <consortium name="RefSeq"/>
        </authorList>
    </citation>
    <scope>IDENTIFICATION</scope>
    <source>
        <tissue evidence="9">Testes</tissue>
    </source>
</reference>
<dbReference type="Gene3D" id="2.130.10.10">
    <property type="entry name" value="YVTN repeat-like/Quinoprotein amine dehydrogenase"/>
    <property type="match status" value="1"/>
</dbReference>
<comment type="subcellular location">
    <subcellularLocation>
        <location evidence="2">Cytoplasm</location>
        <location evidence="2">Cytoskeleton</location>
        <location evidence="2">Microtubule organizing center</location>
    </subcellularLocation>
    <subcellularLocation>
        <location evidence="1">Nucleus</location>
    </subcellularLocation>
</comment>
<evidence type="ECO:0000256" key="4">
    <source>
        <dbReference type="ARBA" id="ARBA00023212"/>
    </source>
</evidence>
<feature type="domain" description="Leucine-rich repeat and WD repeat-containing protein 1 WD" evidence="7">
    <location>
        <begin position="246"/>
        <end position="320"/>
    </location>
</feature>
<dbReference type="Pfam" id="PF23215">
    <property type="entry name" value="WD_LRWD1"/>
    <property type="match status" value="1"/>
</dbReference>
<dbReference type="InterPro" id="IPR056363">
    <property type="entry name" value="LRR_LRWD1_dom"/>
</dbReference>
<protein>
    <submittedName>
        <fullName evidence="9">Leucine-rich repeat and WD repeat-containing protein 1-like</fullName>
    </submittedName>
</protein>
<dbReference type="InterPro" id="IPR056160">
    <property type="entry name" value="WD_LRWD1"/>
</dbReference>
<keyword evidence="4" id="KW-0206">Cytoskeleton</keyword>
<evidence type="ECO:0000313" key="8">
    <source>
        <dbReference type="Proteomes" id="UP000694865"/>
    </source>
</evidence>
<organism evidence="8 9">
    <name type="scientific">Saccoglossus kowalevskii</name>
    <name type="common">Acorn worm</name>
    <dbReference type="NCBI Taxonomy" id="10224"/>
    <lineage>
        <taxon>Eukaryota</taxon>
        <taxon>Metazoa</taxon>
        <taxon>Hemichordata</taxon>
        <taxon>Enteropneusta</taxon>
        <taxon>Harrimaniidae</taxon>
        <taxon>Saccoglossus</taxon>
    </lineage>
</organism>
<dbReference type="RefSeq" id="XP_006823351.1">
    <property type="nucleotide sequence ID" value="XM_006823288.1"/>
</dbReference>
<evidence type="ECO:0000313" key="9">
    <source>
        <dbReference type="RefSeq" id="XP_006823351.1"/>
    </source>
</evidence>
<keyword evidence="3" id="KW-0963">Cytoplasm</keyword>
<dbReference type="PANTHER" id="PTHR24370:SF10">
    <property type="entry name" value="LEUCINE-RICH REPEAT AND WD REPEAT-CONTAINING PROTEIN 1"/>
    <property type="match status" value="1"/>
</dbReference>
<evidence type="ECO:0000256" key="3">
    <source>
        <dbReference type="ARBA" id="ARBA00022490"/>
    </source>
</evidence>
<dbReference type="Pfam" id="PF23211">
    <property type="entry name" value="LRR_LRWD1"/>
    <property type="match status" value="1"/>
</dbReference>